<dbReference type="OrthoDB" id="277808at2"/>
<dbReference type="RefSeq" id="WP_120026930.1">
    <property type="nucleotide sequence ID" value="NZ_QZFV01000153.1"/>
</dbReference>
<evidence type="ECO:0000313" key="2">
    <source>
        <dbReference type="EMBL" id="RJQ75893.1"/>
    </source>
</evidence>
<dbReference type="Gene3D" id="3.90.550.10">
    <property type="entry name" value="Spore Coat Polysaccharide Biosynthesis Protein SpsA, Chain A"/>
    <property type="match status" value="1"/>
</dbReference>
<dbReference type="AlphaFoldDB" id="A0A419HJB4"/>
<dbReference type="CDD" id="cd00761">
    <property type="entry name" value="Glyco_tranf_GTA_type"/>
    <property type="match status" value="1"/>
</dbReference>
<proteinExistence type="predicted"/>
<evidence type="ECO:0000313" key="3">
    <source>
        <dbReference type="Proteomes" id="UP000285112"/>
    </source>
</evidence>
<dbReference type="Proteomes" id="UP000285112">
    <property type="component" value="Unassembled WGS sequence"/>
</dbReference>
<dbReference type="InterPro" id="IPR029044">
    <property type="entry name" value="Nucleotide-diphossugar_trans"/>
</dbReference>
<gene>
    <name evidence="2" type="ORF">D5S19_31200</name>
</gene>
<evidence type="ECO:0000259" key="1">
    <source>
        <dbReference type="Pfam" id="PF00535"/>
    </source>
</evidence>
<dbReference type="SUPFAM" id="SSF53448">
    <property type="entry name" value="Nucleotide-diphospho-sugar transferases"/>
    <property type="match status" value="1"/>
</dbReference>
<name>A0A419HJB4_9PSEU</name>
<organism evidence="2 3">
    <name type="scientific">Amycolatopsis panacis</name>
    <dbReference type="NCBI Taxonomy" id="2340917"/>
    <lineage>
        <taxon>Bacteria</taxon>
        <taxon>Bacillati</taxon>
        <taxon>Actinomycetota</taxon>
        <taxon>Actinomycetes</taxon>
        <taxon>Pseudonocardiales</taxon>
        <taxon>Pseudonocardiaceae</taxon>
        <taxon>Amycolatopsis</taxon>
    </lineage>
</organism>
<sequence>MNPAVSCLMITRDRPALAARAIGCFARQRYAARELVIVNQGGAEYRARLADLVRAYEISDVRIIDADPGLRLGALRNISLDAAEGDLVCIWDDDDCSHPDRLAVQVRELLGNDAHTCFLSDHLQLFEQDRSLYWIDWTLPEPKARFPLLPGTMLMTNDRRFRYPESGRYEHFGEDWGVLIKLHEQVRVHHISGHGHLYLYSYHGENTFSLAHHRKIGIRARPHAVMSVLEPEIRAAMAHYPVPRPVLVHGAEGPMYSISEGPGEETWH</sequence>
<keyword evidence="2" id="KW-0808">Transferase</keyword>
<dbReference type="InterPro" id="IPR001173">
    <property type="entry name" value="Glyco_trans_2-like"/>
</dbReference>
<protein>
    <submittedName>
        <fullName evidence="2">Glycosyltransferase</fullName>
    </submittedName>
</protein>
<dbReference type="Pfam" id="PF00535">
    <property type="entry name" value="Glycos_transf_2"/>
    <property type="match status" value="1"/>
</dbReference>
<accession>A0A419HJB4</accession>
<keyword evidence="3" id="KW-1185">Reference proteome</keyword>
<dbReference type="GO" id="GO:0016740">
    <property type="term" value="F:transferase activity"/>
    <property type="evidence" value="ECO:0007669"/>
    <property type="project" value="UniProtKB-KW"/>
</dbReference>
<reference evidence="2 3" key="1">
    <citation type="submission" date="2018-09" db="EMBL/GenBank/DDBJ databases">
        <title>YIM PH 21725 draft genome.</title>
        <authorList>
            <person name="Miao C."/>
        </authorList>
    </citation>
    <scope>NUCLEOTIDE SEQUENCE [LARGE SCALE GENOMIC DNA]</scope>
    <source>
        <strain evidence="3">YIM PH21725</strain>
    </source>
</reference>
<comment type="caution">
    <text evidence="2">The sequence shown here is derived from an EMBL/GenBank/DDBJ whole genome shotgun (WGS) entry which is preliminary data.</text>
</comment>
<dbReference type="EMBL" id="QZFV01000153">
    <property type="protein sequence ID" value="RJQ75893.1"/>
    <property type="molecule type" value="Genomic_DNA"/>
</dbReference>
<feature type="domain" description="Glycosyltransferase 2-like" evidence="1">
    <location>
        <begin position="6"/>
        <end position="114"/>
    </location>
</feature>